<dbReference type="Pfam" id="PF05154">
    <property type="entry name" value="TM2"/>
    <property type="match status" value="1"/>
</dbReference>
<dbReference type="InterPro" id="IPR050932">
    <property type="entry name" value="TM2D1-3-like"/>
</dbReference>
<accession>A0ABY7W0U8</accession>
<dbReference type="PANTHER" id="PTHR21016">
    <property type="entry name" value="BETA-AMYLOID BINDING PROTEIN-RELATED"/>
    <property type="match status" value="1"/>
</dbReference>
<evidence type="ECO:0000313" key="8">
    <source>
        <dbReference type="Proteomes" id="UP001214250"/>
    </source>
</evidence>
<evidence type="ECO:0000259" key="6">
    <source>
        <dbReference type="Pfam" id="PF05154"/>
    </source>
</evidence>
<evidence type="ECO:0000256" key="3">
    <source>
        <dbReference type="ARBA" id="ARBA00022989"/>
    </source>
</evidence>
<comment type="subcellular location">
    <subcellularLocation>
        <location evidence="1">Membrane</location>
        <topology evidence="1">Multi-pass membrane protein</topology>
    </subcellularLocation>
</comment>
<organism evidence="7 8">
    <name type="scientific">Lentisphaera profundi</name>
    <dbReference type="NCBI Taxonomy" id="1658616"/>
    <lineage>
        <taxon>Bacteria</taxon>
        <taxon>Pseudomonadati</taxon>
        <taxon>Lentisphaerota</taxon>
        <taxon>Lentisphaeria</taxon>
        <taxon>Lentisphaerales</taxon>
        <taxon>Lentisphaeraceae</taxon>
        <taxon>Lentisphaera</taxon>
    </lineage>
</organism>
<evidence type="ECO:0000256" key="4">
    <source>
        <dbReference type="ARBA" id="ARBA00023136"/>
    </source>
</evidence>
<keyword evidence="3 5" id="KW-1133">Transmembrane helix</keyword>
<feature type="domain" description="TM2" evidence="6">
    <location>
        <begin position="8"/>
        <end position="62"/>
    </location>
</feature>
<keyword evidence="4 5" id="KW-0472">Membrane</keyword>
<feature type="transmembrane region" description="Helical" evidence="5">
    <location>
        <begin position="37"/>
        <end position="59"/>
    </location>
</feature>
<gene>
    <name evidence="7" type="ORF">PQO03_14770</name>
</gene>
<keyword evidence="8" id="KW-1185">Reference proteome</keyword>
<dbReference type="Proteomes" id="UP001214250">
    <property type="component" value="Chromosome 2"/>
</dbReference>
<reference evidence="7 8" key="1">
    <citation type="submission" date="2023-02" db="EMBL/GenBank/DDBJ databases">
        <title>Genome sequence of Lentisphaera profundi SAORIC-696.</title>
        <authorList>
            <person name="Kim e."/>
            <person name="Cho J.-C."/>
            <person name="Choi A."/>
            <person name="Kang I."/>
        </authorList>
    </citation>
    <scope>NUCLEOTIDE SEQUENCE [LARGE SCALE GENOMIC DNA]</scope>
    <source>
        <strain evidence="7 8">SAORIC-696</strain>
    </source>
</reference>
<sequence>MENENKSSKSKVIAALLAFFFGALGVHNFYLGHTKNGIIQLVLSLLVVTAIISWVWAVVDFIKILTDKLDDSQGLALA</sequence>
<evidence type="ECO:0000256" key="5">
    <source>
        <dbReference type="SAM" id="Phobius"/>
    </source>
</evidence>
<dbReference type="InterPro" id="IPR007829">
    <property type="entry name" value="TM2"/>
</dbReference>
<protein>
    <submittedName>
        <fullName evidence="7">TM2 domain-containing protein</fullName>
    </submittedName>
</protein>
<evidence type="ECO:0000256" key="1">
    <source>
        <dbReference type="ARBA" id="ARBA00004141"/>
    </source>
</evidence>
<evidence type="ECO:0000256" key="2">
    <source>
        <dbReference type="ARBA" id="ARBA00022692"/>
    </source>
</evidence>
<name>A0ABY7W0U8_9BACT</name>
<keyword evidence="2 5" id="KW-0812">Transmembrane</keyword>
<feature type="transmembrane region" description="Helical" evidence="5">
    <location>
        <begin position="12"/>
        <end position="31"/>
    </location>
</feature>
<dbReference type="RefSeq" id="WP_274153960.1">
    <property type="nucleotide sequence ID" value="NZ_CP117812.1"/>
</dbReference>
<proteinExistence type="predicted"/>
<dbReference type="PANTHER" id="PTHR21016:SF25">
    <property type="entry name" value="TM2 DOMAIN-CONTAINING PROTEIN DDB_G0277895-RELATED"/>
    <property type="match status" value="1"/>
</dbReference>
<evidence type="ECO:0000313" key="7">
    <source>
        <dbReference type="EMBL" id="WDE99098.1"/>
    </source>
</evidence>
<dbReference type="EMBL" id="CP117812">
    <property type="protein sequence ID" value="WDE99098.1"/>
    <property type="molecule type" value="Genomic_DNA"/>
</dbReference>